<proteinExistence type="predicted"/>
<protein>
    <submittedName>
        <fullName evidence="2">Uncharacterized protein</fullName>
    </submittedName>
</protein>
<reference evidence="2 3" key="1">
    <citation type="submission" date="2021-07" db="EMBL/GenBank/DDBJ databases">
        <title>The Aristolochia fimbriata genome: insights into angiosperm evolution, floral development and chemical biosynthesis.</title>
        <authorList>
            <person name="Jiao Y."/>
        </authorList>
    </citation>
    <scope>NUCLEOTIDE SEQUENCE [LARGE SCALE GENOMIC DNA]</scope>
    <source>
        <strain evidence="2">IBCAS-2021</strain>
        <tissue evidence="2">Leaf</tissue>
    </source>
</reference>
<sequence>MSRLIPDAGNGSGGSSERFDSMLKSFSAGAEGDGLNEVVVVEDEEDVDEVVVVEVVVEEEEEK</sequence>
<organism evidence="2 3">
    <name type="scientific">Aristolochia fimbriata</name>
    <name type="common">White veined hardy Dutchman's pipe vine</name>
    <dbReference type="NCBI Taxonomy" id="158543"/>
    <lineage>
        <taxon>Eukaryota</taxon>
        <taxon>Viridiplantae</taxon>
        <taxon>Streptophyta</taxon>
        <taxon>Embryophyta</taxon>
        <taxon>Tracheophyta</taxon>
        <taxon>Spermatophyta</taxon>
        <taxon>Magnoliopsida</taxon>
        <taxon>Magnoliidae</taxon>
        <taxon>Piperales</taxon>
        <taxon>Aristolochiaceae</taxon>
        <taxon>Aristolochia</taxon>
    </lineage>
</organism>
<dbReference type="EMBL" id="JAINDJ010000002">
    <property type="protein sequence ID" value="KAG9456984.1"/>
    <property type="molecule type" value="Genomic_DNA"/>
</dbReference>
<evidence type="ECO:0000313" key="2">
    <source>
        <dbReference type="EMBL" id="KAG9456984.1"/>
    </source>
</evidence>
<comment type="caution">
    <text evidence="2">The sequence shown here is derived from an EMBL/GenBank/DDBJ whole genome shotgun (WGS) entry which is preliminary data.</text>
</comment>
<keyword evidence="3" id="KW-1185">Reference proteome</keyword>
<evidence type="ECO:0000313" key="3">
    <source>
        <dbReference type="Proteomes" id="UP000825729"/>
    </source>
</evidence>
<accession>A0AAV7F8P2</accession>
<evidence type="ECO:0000256" key="1">
    <source>
        <dbReference type="SAM" id="MobiDB-lite"/>
    </source>
</evidence>
<feature type="region of interest" description="Disordered" evidence="1">
    <location>
        <begin position="1"/>
        <end position="20"/>
    </location>
</feature>
<dbReference type="AlphaFoldDB" id="A0AAV7F8P2"/>
<dbReference type="Proteomes" id="UP000825729">
    <property type="component" value="Unassembled WGS sequence"/>
</dbReference>
<gene>
    <name evidence="2" type="ORF">H6P81_001492</name>
</gene>
<name>A0AAV7F8P2_ARIFI</name>